<name>A0A9Y2JVJ5_9PSEU</name>
<sequence length="66" mass="7249">MPKKPGGRRRDRRSCLAGGQDGSVVYDGLAGSYPPQQPAGPTRPGGPYRSNLFRWLQHPPEQDDES</sequence>
<feature type="region of interest" description="Disordered" evidence="1">
    <location>
        <begin position="1"/>
        <end position="66"/>
    </location>
</feature>
<reference evidence="2 3" key="1">
    <citation type="submission" date="2023-06" db="EMBL/GenBank/DDBJ databases">
        <authorList>
            <person name="Oyuntsetseg B."/>
            <person name="Kim S.B."/>
        </authorList>
    </citation>
    <scope>NUCLEOTIDE SEQUENCE [LARGE SCALE GENOMIC DNA]</scope>
    <source>
        <strain evidence="2 3">4-36</strain>
    </source>
</reference>
<dbReference type="EMBL" id="CP127295">
    <property type="protein sequence ID" value="WIY05473.1"/>
    <property type="molecule type" value="Genomic_DNA"/>
</dbReference>
<accession>A0A9Y2JVJ5</accession>
<feature type="compositionally biased region" description="Basic residues" evidence="1">
    <location>
        <begin position="1"/>
        <end position="12"/>
    </location>
</feature>
<dbReference type="KEGG" id="amog:QRX60_17080"/>
<organism evidence="2 3">
    <name type="scientific">Amycolatopsis mongoliensis</name>
    <dbReference type="NCBI Taxonomy" id="715475"/>
    <lineage>
        <taxon>Bacteria</taxon>
        <taxon>Bacillati</taxon>
        <taxon>Actinomycetota</taxon>
        <taxon>Actinomycetes</taxon>
        <taxon>Pseudonocardiales</taxon>
        <taxon>Pseudonocardiaceae</taxon>
        <taxon>Amycolatopsis</taxon>
    </lineage>
</organism>
<gene>
    <name evidence="2" type="ORF">QRX60_17080</name>
</gene>
<evidence type="ECO:0000256" key="1">
    <source>
        <dbReference type="SAM" id="MobiDB-lite"/>
    </source>
</evidence>
<keyword evidence="3" id="KW-1185">Reference proteome</keyword>
<protein>
    <submittedName>
        <fullName evidence="2">Uncharacterized protein</fullName>
    </submittedName>
</protein>
<evidence type="ECO:0000313" key="3">
    <source>
        <dbReference type="Proteomes" id="UP001239397"/>
    </source>
</evidence>
<dbReference type="RefSeq" id="WP_286001761.1">
    <property type="nucleotide sequence ID" value="NZ_CP127295.1"/>
</dbReference>
<dbReference type="AlphaFoldDB" id="A0A9Y2JVJ5"/>
<proteinExistence type="predicted"/>
<evidence type="ECO:0000313" key="2">
    <source>
        <dbReference type="EMBL" id="WIY05473.1"/>
    </source>
</evidence>
<dbReference type="Proteomes" id="UP001239397">
    <property type="component" value="Chromosome"/>
</dbReference>